<dbReference type="EC" id="2.5.1.39" evidence="11 12"/>
<dbReference type="NCBIfam" id="TIGR01474">
    <property type="entry name" value="ubiA_proteo"/>
    <property type="match status" value="1"/>
</dbReference>
<dbReference type="InterPro" id="IPR030470">
    <property type="entry name" value="UbiA_prenylTrfase_CS"/>
</dbReference>
<dbReference type="Gene3D" id="1.10.357.140">
    <property type="entry name" value="UbiA prenyltransferase"/>
    <property type="match status" value="1"/>
</dbReference>
<evidence type="ECO:0000256" key="4">
    <source>
        <dbReference type="ARBA" id="ARBA00022475"/>
    </source>
</evidence>
<dbReference type="RefSeq" id="WP_035460532.1">
    <property type="nucleotide sequence ID" value="NZ_JBHLZN010000002.1"/>
</dbReference>
<dbReference type="InterPro" id="IPR039653">
    <property type="entry name" value="Prenyltransferase"/>
</dbReference>
<feature type="transmembrane region" description="Helical" evidence="11">
    <location>
        <begin position="167"/>
        <end position="190"/>
    </location>
</feature>
<evidence type="ECO:0000256" key="10">
    <source>
        <dbReference type="ARBA" id="ARBA00023136"/>
    </source>
</evidence>
<evidence type="ECO:0000256" key="8">
    <source>
        <dbReference type="ARBA" id="ARBA00022692"/>
    </source>
</evidence>
<evidence type="ECO:0000256" key="1">
    <source>
        <dbReference type="ARBA" id="ARBA00001946"/>
    </source>
</evidence>
<keyword evidence="7 11" id="KW-0831">Ubiquinone biosynthesis</keyword>
<dbReference type="PROSITE" id="PS00943">
    <property type="entry name" value="UBIA"/>
    <property type="match status" value="1"/>
</dbReference>
<dbReference type="InterPro" id="IPR000537">
    <property type="entry name" value="UbiA_prenyltransferase"/>
</dbReference>
<dbReference type="InterPro" id="IPR044878">
    <property type="entry name" value="UbiA_sf"/>
</dbReference>
<name>A0ABV5ZAP3_9GAMM</name>
<protein>
    <recommendedName>
        <fullName evidence="11 12">4-hydroxybenzoate octaprenyltransferase</fullName>
        <ecNumber evidence="11 12">2.5.1.39</ecNumber>
    </recommendedName>
    <alternativeName>
        <fullName evidence="11">4-HB polyprenyltransferase</fullName>
    </alternativeName>
</protein>
<evidence type="ECO:0000256" key="5">
    <source>
        <dbReference type="ARBA" id="ARBA00022519"/>
    </source>
</evidence>
<feature type="transmembrane region" description="Helical" evidence="11">
    <location>
        <begin position="96"/>
        <end position="129"/>
    </location>
</feature>
<keyword evidence="6 11" id="KW-0808">Transferase</keyword>
<feature type="transmembrane region" description="Helical" evidence="11">
    <location>
        <begin position="236"/>
        <end position="253"/>
    </location>
</feature>
<keyword evidence="8 11" id="KW-0812">Transmembrane</keyword>
<feature type="transmembrane region" description="Helical" evidence="11">
    <location>
        <begin position="141"/>
        <end position="161"/>
    </location>
</feature>
<dbReference type="Proteomes" id="UP001589628">
    <property type="component" value="Unassembled WGS sequence"/>
</dbReference>
<keyword evidence="5 11" id="KW-0997">Cell inner membrane</keyword>
<dbReference type="CDD" id="cd13959">
    <property type="entry name" value="PT_UbiA_COQ2"/>
    <property type="match status" value="1"/>
</dbReference>
<evidence type="ECO:0000256" key="6">
    <source>
        <dbReference type="ARBA" id="ARBA00022679"/>
    </source>
</evidence>
<keyword evidence="10 11" id="KW-0472">Membrane</keyword>
<gene>
    <name evidence="11 13" type="primary">ubiA</name>
    <name evidence="13" type="ORF">ACFFLH_07985</name>
</gene>
<sequence>MLAPLSTARLNAYWQLMRADKPIGTYLLLWPTLWALWLAAEGLPQRHLLLIFCAGVFLMRSAGCVINDFADRHFDGHVKRTANRPLPSGKVKSGEALSLFLLLSLTAFVLVLFTNPLTIGLSFIAVVLAASYPFMKRFHHLPQVVLGAAFAWGIPMAFAAEQNQVPLLAWVIFAANLCWTVAYDTLYAMVDRDDDLNIGIKSSAILFGRHDLLIVGLLQLATLGLLAWAGELAGLGGWYAAALLGVAALFLQQQWQVRLRQREQCFQAFLANHWVGMLVFAGIVLDRWPAY</sequence>
<comment type="catalytic activity">
    <reaction evidence="11">
        <text>all-trans-octaprenyl diphosphate + 4-hydroxybenzoate = 4-hydroxy-3-(all-trans-octaprenyl)benzoate + diphosphate</text>
        <dbReference type="Rhea" id="RHEA:27782"/>
        <dbReference type="ChEBI" id="CHEBI:1617"/>
        <dbReference type="ChEBI" id="CHEBI:17879"/>
        <dbReference type="ChEBI" id="CHEBI:33019"/>
        <dbReference type="ChEBI" id="CHEBI:57711"/>
        <dbReference type="EC" id="2.5.1.39"/>
    </reaction>
</comment>
<comment type="similarity">
    <text evidence="3 11">Belongs to the UbiA prenyltransferase family.</text>
</comment>
<feature type="transmembrane region" description="Helical" evidence="11">
    <location>
        <begin position="23"/>
        <end position="40"/>
    </location>
</feature>
<dbReference type="Pfam" id="PF01040">
    <property type="entry name" value="UbiA"/>
    <property type="match status" value="1"/>
</dbReference>
<dbReference type="PANTHER" id="PTHR11048:SF28">
    <property type="entry name" value="4-HYDROXYBENZOATE POLYPRENYLTRANSFERASE, MITOCHONDRIAL"/>
    <property type="match status" value="1"/>
</dbReference>
<keyword evidence="14" id="KW-1185">Reference proteome</keyword>
<dbReference type="EMBL" id="JBHLZN010000002">
    <property type="protein sequence ID" value="MFB9886344.1"/>
    <property type="molecule type" value="Genomic_DNA"/>
</dbReference>
<dbReference type="Gene3D" id="1.20.120.1780">
    <property type="entry name" value="UbiA prenyltransferase"/>
    <property type="match status" value="1"/>
</dbReference>
<evidence type="ECO:0000256" key="12">
    <source>
        <dbReference type="NCBIfam" id="TIGR01474"/>
    </source>
</evidence>
<dbReference type="PANTHER" id="PTHR11048">
    <property type="entry name" value="PRENYLTRANSFERASES"/>
    <property type="match status" value="1"/>
</dbReference>
<proteinExistence type="inferred from homology"/>
<dbReference type="HAMAP" id="MF_01635">
    <property type="entry name" value="UbiA"/>
    <property type="match status" value="1"/>
</dbReference>
<evidence type="ECO:0000256" key="2">
    <source>
        <dbReference type="ARBA" id="ARBA00004141"/>
    </source>
</evidence>
<comment type="subcellular location">
    <subcellularLocation>
        <location evidence="11">Cell inner membrane</location>
        <topology evidence="11">Multi-pass membrane protein</topology>
    </subcellularLocation>
    <subcellularLocation>
        <location evidence="2">Membrane</location>
        <topology evidence="2">Multi-pass membrane protein</topology>
    </subcellularLocation>
</comment>
<evidence type="ECO:0000256" key="3">
    <source>
        <dbReference type="ARBA" id="ARBA00005985"/>
    </source>
</evidence>
<accession>A0ABV5ZAP3</accession>
<evidence type="ECO:0000313" key="13">
    <source>
        <dbReference type="EMBL" id="MFB9886344.1"/>
    </source>
</evidence>
<evidence type="ECO:0000313" key="14">
    <source>
        <dbReference type="Proteomes" id="UP001589628"/>
    </source>
</evidence>
<dbReference type="InterPro" id="IPR006370">
    <property type="entry name" value="HB_polyprenyltransferase-like"/>
</dbReference>
<feature type="transmembrane region" description="Helical" evidence="11">
    <location>
        <begin position="47"/>
        <end position="70"/>
    </location>
</feature>
<organism evidence="13 14">
    <name type="scientific">Balneatrix alpica</name>
    <dbReference type="NCBI Taxonomy" id="75684"/>
    <lineage>
        <taxon>Bacteria</taxon>
        <taxon>Pseudomonadati</taxon>
        <taxon>Pseudomonadota</taxon>
        <taxon>Gammaproteobacteria</taxon>
        <taxon>Oceanospirillales</taxon>
        <taxon>Balneatrichaceae</taxon>
        <taxon>Balneatrix</taxon>
    </lineage>
</organism>
<comment type="pathway">
    <text evidence="11">Cofactor biosynthesis; ubiquinone biosynthesis.</text>
</comment>
<evidence type="ECO:0000256" key="11">
    <source>
        <dbReference type="HAMAP-Rule" id="MF_01635"/>
    </source>
</evidence>
<reference evidence="13 14" key="1">
    <citation type="submission" date="2024-09" db="EMBL/GenBank/DDBJ databases">
        <authorList>
            <person name="Sun Q."/>
            <person name="Mori K."/>
        </authorList>
    </citation>
    <scope>NUCLEOTIDE SEQUENCE [LARGE SCALE GENOMIC DNA]</scope>
    <source>
        <strain evidence="13 14">ATCC 51285</strain>
    </source>
</reference>
<keyword evidence="4 11" id="KW-1003">Cell membrane</keyword>
<evidence type="ECO:0000256" key="7">
    <source>
        <dbReference type="ARBA" id="ARBA00022688"/>
    </source>
</evidence>
<dbReference type="GO" id="GO:0008412">
    <property type="term" value="F:4-hydroxybenzoate polyprenyltransferase activity"/>
    <property type="evidence" value="ECO:0007669"/>
    <property type="project" value="UniProtKB-EC"/>
</dbReference>
<comment type="cofactor">
    <cofactor evidence="1 11">
        <name>Mg(2+)</name>
        <dbReference type="ChEBI" id="CHEBI:18420"/>
    </cofactor>
</comment>
<feature type="transmembrane region" description="Helical" evidence="11">
    <location>
        <begin position="211"/>
        <end position="230"/>
    </location>
</feature>
<keyword evidence="9 11" id="KW-1133">Transmembrane helix</keyword>
<comment type="caution">
    <text evidence="13">The sequence shown here is derived from an EMBL/GenBank/DDBJ whole genome shotgun (WGS) entry which is preliminary data.</text>
</comment>
<comment type="function">
    <text evidence="11">Catalyzes the prenylation of para-hydroxybenzoate (PHB) with an all-trans polyprenyl group. Mediates the second step in the final reaction sequence of ubiquinone-8 (UQ-8) biosynthesis, which is the condensation of the polyisoprenoid side chain with PHB, generating the first membrane-bound Q intermediate 3-octaprenyl-4-hydroxybenzoate.</text>
</comment>
<evidence type="ECO:0000256" key="9">
    <source>
        <dbReference type="ARBA" id="ARBA00022989"/>
    </source>
</evidence>
<feature type="transmembrane region" description="Helical" evidence="11">
    <location>
        <begin position="265"/>
        <end position="285"/>
    </location>
</feature>
<keyword evidence="11" id="KW-0460">Magnesium</keyword>